<evidence type="ECO:0000256" key="1">
    <source>
        <dbReference type="ARBA" id="ARBA00038154"/>
    </source>
</evidence>
<dbReference type="SMART" id="SM01041">
    <property type="entry name" value="BRO1"/>
    <property type="match status" value="1"/>
</dbReference>
<dbReference type="OrthoDB" id="64867at2759"/>
<feature type="region of interest" description="Disordered" evidence="3">
    <location>
        <begin position="230"/>
        <end position="256"/>
    </location>
</feature>
<keyword evidence="2" id="KW-0539">Nucleus</keyword>
<evidence type="ECO:0000259" key="4">
    <source>
        <dbReference type="PROSITE" id="PS50118"/>
    </source>
</evidence>
<keyword evidence="2" id="KW-0238">DNA-binding</keyword>
<feature type="compositionally biased region" description="Acidic residues" evidence="3">
    <location>
        <begin position="232"/>
        <end position="243"/>
    </location>
</feature>
<feature type="region of interest" description="Disordered" evidence="3">
    <location>
        <begin position="390"/>
        <end position="427"/>
    </location>
</feature>
<feature type="DNA-binding region" description="HMG box" evidence="2">
    <location>
        <begin position="263"/>
        <end position="331"/>
    </location>
</feature>
<organism evidence="6 7">
    <name type="scientific">Parasitella parasitica</name>
    <dbReference type="NCBI Taxonomy" id="35722"/>
    <lineage>
        <taxon>Eukaryota</taxon>
        <taxon>Fungi</taxon>
        <taxon>Fungi incertae sedis</taxon>
        <taxon>Mucoromycota</taxon>
        <taxon>Mucoromycotina</taxon>
        <taxon>Mucoromycetes</taxon>
        <taxon>Mucorales</taxon>
        <taxon>Mucorineae</taxon>
        <taxon>Mucoraceae</taxon>
        <taxon>Parasitella</taxon>
    </lineage>
</organism>
<dbReference type="SMART" id="SM00398">
    <property type="entry name" value="HMG"/>
    <property type="match status" value="2"/>
</dbReference>
<feature type="compositionally biased region" description="Acidic residues" evidence="3">
    <location>
        <begin position="506"/>
        <end position="522"/>
    </location>
</feature>
<feature type="domain" description="BRO1" evidence="5">
    <location>
        <begin position="543"/>
        <end position="924"/>
    </location>
</feature>
<proteinExistence type="inferred from homology"/>
<evidence type="ECO:0000313" key="6">
    <source>
        <dbReference type="EMBL" id="CEP12666.1"/>
    </source>
</evidence>
<dbReference type="GO" id="GO:0005768">
    <property type="term" value="C:endosome"/>
    <property type="evidence" value="ECO:0007669"/>
    <property type="project" value="TreeGrafter"/>
</dbReference>
<evidence type="ECO:0000256" key="2">
    <source>
        <dbReference type="PROSITE-ProRule" id="PRU00267"/>
    </source>
</evidence>
<feature type="compositionally biased region" description="Basic residues" evidence="3">
    <location>
        <begin position="414"/>
        <end position="426"/>
    </location>
</feature>
<dbReference type="STRING" id="35722.A0A0B7N2Y1"/>
<accession>A0A0B7N2Y1</accession>
<feature type="compositionally biased region" description="Pro residues" evidence="3">
    <location>
        <begin position="244"/>
        <end position="255"/>
    </location>
</feature>
<dbReference type="Pfam" id="PF13949">
    <property type="entry name" value="ALIX_LYPXL_bnd"/>
    <property type="match status" value="1"/>
</dbReference>
<sequence>MSEQNLLHYNLFKSSNNNFQFDYSIPPTATISTNHQILSNQERRDPINDFNNIYPTSSSYYLPPITTSLSFASVLHKKVLDQSEKQWRNDVSQSAIIINEKQVTMPSPVSNNFDHHSIGSRSDDQTPTHIVSPEAIREALKEEKEEAMGHSQRRPFSKFTSFQALKQRRYSTDQSLSPSSPLPPVASTYTTPSFTIPFSPPPSIKTNANYDDFDDSFSQKDDPYEAEHNVMMEEETEGSEEPETPCPPSNPPPTPLAITLEKLKRPPNAYLLFNRDMRRKLLEQSPKMTVAEISKEVGDWWKALPDAEREYYVKQASMLKEEHLKKHPDFIYTRRSKAELAEAKKASKLGRKLKSETQQKQQQQQELDSVLGNGNFTSVTTTTAATVATLAHKDTTTRKRSRKSNAAGGQRDPRGRKKKRHKHPFAPKHPMSAYLYYLASVYPQVSLNFPGSTVGPISKSISKTWHAMSPEEQLPWKQKAESDKARYAREMQVYMATNSSSSLPPPDEEGVNEEEVDEEDENGINAKAHTSNESDNDSSRHRSFLSIPLKKADEIKWTPVLLAYIIMSYAEEGKKYEADCELLDSLRNHALNQTTNSSFGLEDLTIYFNQLTFLGSRFPLNLNFHIGWFPIFQQNQKPGTQGNAPRRRDYHVADLIIAGMYSELGSLQNTASTESTRKACQYFQNAAGCLKYIQSDILPDLRAKPPLDFQLIDPLVSLMMAQAHECIWQKAVMEHMKHGTVARLAVKVADLYDSFLSNIPAQKMIPDHWSRYADAKSNYFQAVAQYQKANEAISNGRYGEEIARLRLAKTSNSTASSHIKALHPSFAAQLTALDQSIGRDLIRAEKDNDVVYMETVPEPSQLAPILRSDMVKPNIPNFISHPNYWLVLADRPNDKLFIKRPLFDKLVPLAVHQALSVFADKKDYIIKVDIVGKNQELKADKKKCLDELNLPYALDVVDALPAKLVDYAEEVQHEGGIQSLHDMLFKIQGMADKTLKLIEEGFNALEEENEQDATLSRQYGKLWNRAPSRALTHDLLTLGSQYNDTVLAAQKADRIVQAKVNNWGKAIAMLSRPATEIKAHLPSLPQDDEDYTEIHELLANIRAKLDLLETACDERNKLETEAKTLADKDDISEVLLSKANELTKGSPVVKLEPEQFSAEYDQRLKAYKRIQKEILGHVDTQNEQLQSIIDVFGQLARLAANKSALVKREKAISNLESAFTKFKEIRTNLVEGIKV</sequence>
<dbReference type="PROSITE" id="PS50118">
    <property type="entry name" value="HMG_BOX_2"/>
    <property type="match status" value="2"/>
</dbReference>
<dbReference type="Proteomes" id="UP000054107">
    <property type="component" value="Unassembled WGS sequence"/>
</dbReference>
<dbReference type="Gene3D" id="1.25.40.280">
    <property type="entry name" value="alix/aip1 like domains"/>
    <property type="match status" value="1"/>
</dbReference>
<dbReference type="GO" id="GO:0003677">
    <property type="term" value="F:DNA binding"/>
    <property type="evidence" value="ECO:0007669"/>
    <property type="project" value="UniProtKB-UniRule"/>
</dbReference>
<feature type="DNA-binding region" description="HMG box" evidence="2">
    <location>
        <begin position="427"/>
        <end position="495"/>
    </location>
</feature>
<dbReference type="Gene3D" id="1.20.140.50">
    <property type="entry name" value="alix/aip1 like domains"/>
    <property type="match status" value="1"/>
</dbReference>
<feature type="domain" description="HMG box" evidence="4">
    <location>
        <begin position="263"/>
        <end position="331"/>
    </location>
</feature>
<evidence type="ECO:0000256" key="3">
    <source>
        <dbReference type="SAM" id="MobiDB-lite"/>
    </source>
</evidence>
<evidence type="ECO:0000313" key="7">
    <source>
        <dbReference type="Proteomes" id="UP000054107"/>
    </source>
</evidence>
<dbReference type="CDD" id="cd01389">
    <property type="entry name" value="HMG-box_ROX1-like"/>
    <property type="match status" value="1"/>
</dbReference>
<gene>
    <name evidence="6" type="primary">PARPA_06639.1 scaffold 22770</name>
</gene>
<dbReference type="PANTHER" id="PTHR23030:SF39">
    <property type="entry name" value="PROGRAMMED CELL DEATH 6-INTERACTING PROTEIN"/>
    <property type="match status" value="1"/>
</dbReference>
<dbReference type="EMBL" id="LN728073">
    <property type="protein sequence ID" value="CEP12666.1"/>
    <property type="molecule type" value="Genomic_DNA"/>
</dbReference>
<dbReference type="PROSITE" id="PS51180">
    <property type="entry name" value="BRO1"/>
    <property type="match status" value="1"/>
</dbReference>
<reference evidence="6 7" key="1">
    <citation type="submission" date="2014-09" db="EMBL/GenBank/DDBJ databases">
        <authorList>
            <person name="Ellenberger Sabrina"/>
        </authorList>
    </citation>
    <scope>NUCLEOTIDE SEQUENCE [LARGE SCALE GENOMIC DNA]</scope>
    <source>
        <strain evidence="6 7">CBS 412.66</strain>
    </source>
</reference>
<name>A0A0B7N2Y1_9FUNG</name>
<comment type="similarity">
    <text evidence="1">Belongs to the palA/RIM20 family.</text>
</comment>
<evidence type="ECO:0008006" key="8">
    <source>
        <dbReference type="Google" id="ProtNLM"/>
    </source>
</evidence>
<dbReference type="Pfam" id="PF03097">
    <property type="entry name" value="BRO1"/>
    <property type="match status" value="1"/>
</dbReference>
<dbReference type="InterPro" id="IPR038499">
    <property type="entry name" value="BRO1_sf"/>
</dbReference>
<dbReference type="InterPro" id="IPR036910">
    <property type="entry name" value="HMG_box_dom_sf"/>
</dbReference>
<dbReference type="Gene3D" id="1.20.120.560">
    <property type="entry name" value="alix/aip1 in complex with the ypdl late domain"/>
    <property type="match status" value="1"/>
</dbReference>
<dbReference type="InterPro" id="IPR025304">
    <property type="entry name" value="ALIX_V_dom"/>
</dbReference>
<dbReference type="InterPro" id="IPR009071">
    <property type="entry name" value="HMG_box_dom"/>
</dbReference>
<dbReference type="InterPro" id="IPR004328">
    <property type="entry name" value="BRO1_dom"/>
</dbReference>
<dbReference type="GO" id="GO:0005634">
    <property type="term" value="C:nucleus"/>
    <property type="evidence" value="ECO:0007669"/>
    <property type="project" value="UniProtKB-UniRule"/>
</dbReference>
<keyword evidence="7" id="KW-1185">Reference proteome</keyword>
<dbReference type="SUPFAM" id="SSF47095">
    <property type="entry name" value="HMG-box"/>
    <property type="match status" value="2"/>
</dbReference>
<feature type="domain" description="HMG box" evidence="4">
    <location>
        <begin position="427"/>
        <end position="495"/>
    </location>
</feature>
<dbReference type="AlphaFoldDB" id="A0A0B7N2Y1"/>
<feature type="region of interest" description="Disordered" evidence="3">
    <location>
        <begin position="496"/>
        <end position="541"/>
    </location>
</feature>
<evidence type="ECO:0000259" key="5">
    <source>
        <dbReference type="PROSITE" id="PS51180"/>
    </source>
</evidence>
<dbReference type="Pfam" id="PF00505">
    <property type="entry name" value="HMG_box"/>
    <property type="match status" value="2"/>
</dbReference>
<dbReference type="Gene3D" id="1.10.30.10">
    <property type="entry name" value="High mobility group box domain"/>
    <property type="match status" value="2"/>
</dbReference>
<protein>
    <recommendedName>
        <fullName evidence="8">HMG box domain-containing protein</fullName>
    </recommendedName>
</protein>
<feature type="region of interest" description="Disordered" evidence="3">
    <location>
        <begin position="342"/>
        <end position="366"/>
    </location>
</feature>
<dbReference type="PANTHER" id="PTHR23030">
    <property type="entry name" value="PCD6 INTERACTING PROTEIN-RELATED"/>
    <property type="match status" value="1"/>
</dbReference>